<dbReference type="EMBL" id="JARJCN010000098">
    <property type="protein sequence ID" value="KAJ7075322.1"/>
    <property type="molecule type" value="Genomic_DNA"/>
</dbReference>
<gene>
    <name evidence="1" type="ORF">B0H15DRAFT_956567</name>
</gene>
<protein>
    <submittedName>
        <fullName evidence="1">Uncharacterized protein</fullName>
    </submittedName>
</protein>
<accession>A0AAD6XHH4</accession>
<organism evidence="1 2">
    <name type="scientific">Mycena belliarum</name>
    <dbReference type="NCBI Taxonomy" id="1033014"/>
    <lineage>
        <taxon>Eukaryota</taxon>
        <taxon>Fungi</taxon>
        <taxon>Dikarya</taxon>
        <taxon>Basidiomycota</taxon>
        <taxon>Agaricomycotina</taxon>
        <taxon>Agaricomycetes</taxon>
        <taxon>Agaricomycetidae</taxon>
        <taxon>Agaricales</taxon>
        <taxon>Marasmiineae</taxon>
        <taxon>Mycenaceae</taxon>
        <taxon>Mycena</taxon>
    </lineage>
</organism>
<sequence>MTRCSSLRSPPALDALRSAALRRALRLMRHLNSNPTLDLRSEKPGRLPQGVLDDPAEKNSDRFVFIEVEQTLFKVHISLFRLEIWSPASSATREKSPREYEAPEPIYCLATHSSLGSDLLLDLVRRLSHHILRQSSPPDPALIHLIEHDPRLRKLQGAVYYRQLIDLERPLPGSPSAQPVFPSGMDVERRMLFLSAHISLSALCARVSSEAPPIPASGCPSHAMCALAWADMWAQAAATCCLQVGSRTPPQPEGSADVLGRLRAMTPVLNRMVTEAPTMSVGCGLAALDAVGALIIDGLMGHFASP</sequence>
<dbReference type="AlphaFoldDB" id="A0AAD6XHH4"/>
<name>A0AAD6XHH4_9AGAR</name>
<keyword evidence="2" id="KW-1185">Reference proteome</keyword>
<evidence type="ECO:0000313" key="1">
    <source>
        <dbReference type="EMBL" id="KAJ7075322.1"/>
    </source>
</evidence>
<evidence type="ECO:0000313" key="2">
    <source>
        <dbReference type="Proteomes" id="UP001222325"/>
    </source>
</evidence>
<reference evidence="1" key="1">
    <citation type="submission" date="2023-03" db="EMBL/GenBank/DDBJ databases">
        <title>Massive genome expansion in bonnet fungi (Mycena s.s.) driven by repeated elements and novel gene families across ecological guilds.</title>
        <authorList>
            <consortium name="Lawrence Berkeley National Laboratory"/>
            <person name="Harder C.B."/>
            <person name="Miyauchi S."/>
            <person name="Viragh M."/>
            <person name="Kuo A."/>
            <person name="Thoen E."/>
            <person name="Andreopoulos B."/>
            <person name="Lu D."/>
            <person name="Skrede I."/>
            <person name="Drula E."/>
            <person name="Henrissat B."/>
            <person name="Morin E."/>
            <person name="Kohler A."/>
            <person name="Barry K."/>
            <person name="LaButti K."/>
            <person name="Morin E."/>
            <person name="Salamov A."/>
            <person name="Lipzen A."/>
            <person name="Mereny Z."/>
            <person name="Hegedus B."/>
            <person name="Baldrian P."/>
            <person name="Stursova M."/>
            <person name="Weitz H."/>
            <person name="Taylor A."/>
            <person name="Grigoriev I.V."/>
            <person name="Nagy L.G."/>
            <person name="Martin F."/>
            <person name="Kauserud H."/>
        </authorList>
    </citation>
    <scope>NUCLEOTIDE SEQUENCE</scope>
    <source>
        <strain evidence="1">CBHHK173m</strain>
    </source>
</reference>
<proteinExistence type="predicted"/>
<comment type="caution">
    <text evidence="1">The sequence shown here is derived from an EMBL/GenBank/DDBJ whole genome shotgun (WGS) entry which is preliminary data.</text>
</comment>
<dbReference type="Proteomes" id="UP001222325">
    <property type="component" value="Unassembled WGS sequence"/>
</dbReference>